<sequence length="342" mass="37460">MSDPDVLVTGSSGHLGCALMLSLPSLGYTPVGIDILDSATTTHVGSIADRDFVASLFRRYPTIQHVLHAATLHKPHVDSHSKADFVDVNITGTLNLLEEAAAARKDKAVESFVFVSTTSAFGRALSPRPGEPAAWITEDVVPIPKNIYGVTKVAAEDMCRLVQAQTGLPMVVLRTSRFFPEADDDADRRALVGDGSDGDENLKVLELAYRRVDIADVVSACVCAMRKARELGWGKYVISAPPPFCNDSEVLKRLDSGAGEVYAECVPGIKAVFEMKGWRFLPRLDRVYDSSKALQELDWQPRYTIRNAVNKITAGEEWRSDLTFKVGKRGYHEVSTGVYTAR</sequence>
<dbReference type="InterPro" id="IPR001509">
    <property type="entry name" value="Epimerase_deHydtase"/>
</dbReference>
<evidence type="ECO:0000259" key="2">
    <source>
        <dbReference type="Pfam" id="PF01370"/>
    </source>
</evidence>
<proteinExistence type="inferred from homology"/>
<reference evidence="3 4" key="1">
    <citation type="submission" date="2023-01" db="EMBL/GenBank/DDBJ databases">
        <title>Analysis of 21 Apiospora genomes using comparative genomics revels a genus with tremendous synthesis potential of carbohydrate active enzymes and secondary metabolites.</title>
        <authorList>
            <person name="Sorensen T."/>
        </authorList>
    </citation>
    <scope>NUCLEOTIDE SEQUENCE [LARGE SCALE GENOMIC DNA]</scope>
    <source>
        <strain evidence="3 4">CBS 83171</strain>
    </source>
</reference>
<comment type="caution">
    <text evidence="3">The sequence shown here is derived from an EMBL/GenBank/DDBJ whole genome shotgun (WGS) entry which is preliminary data.</text>
</comment>
<feature type="domain" description="NAD-dependent epimerase/dehydratase" evidence="2">
    <location>
        <begin position="6"/>
        <end position="230"/>
    </location>
</feature>
<organism evidence="3 4">
    <name type="scientific">Apiospora saccharicola</name>
    <dbReference type="NCBI Taxonomy" id="335842"/>
    <lineage>
        <taxon>Eukaryota</taxon>
        <taxon>Fungi</taxon>
        <taxon>Dikarya</taxon>
        <taxon>Ascomycota</taxon>
        <taxon>Pezizomycotina</taxon>
        <taxon>Sordariomycetes</taxon>
        <taxon>Xylariomycetidae</taxon>
        <taxon>Amphisphaeriales</taxon>
        <taxon>Apiosporaceae</taxon>
        <taxon>Apiospora</taxon>
    </lineage>
</organism>
<name>A0ABR1U576_9PEZI</name>
<dbReference type="SUPFAM" id="SSF51735">
    <property type="entry name" value="NAD(P)-binding Rossmann-fold domains"/>
    <property type="match status" value="1"/>
</dbReference>
<dbReference type="Pfam" id="PF01370">
    <property type="entry name" value="Epimerase"/>
    <property type="match status" value="1"/>
</dbReference>
<protein>
    <submittedName>
        <fullName evidence="3">UDP-glucose 4-epimerase</fullName>
    </submittedName>
</protein>
<keyword evidence="4" id="KW-1185">Reference proteome</keyword>
<dbReference type="EMBL" id="JAQQWM010000008">
    <property type="protein sequence ID" value="KAK8054008.1"/>
    <property type="molecule type" value="Genomic_DNA"/>
</dbReference>
<comment type="similarity">
    <text evidence="1">Belongs to the NAD(P)-dependent epimerase/dehydratase family.</text>
</comment>
<evidence type="ECO:0000313" key="4">
    <source>
        <dbReference type="Proteomes" id="UP001446871"/>
    </source>
</evidence>
<dbReference type="CDD" id="cd08946">
    <property type="entry name" value="SDR_e"/>
    <property type="match status" value="1"/>
</dbReference>
<dbReference type="PANTHER" id="PTHR43000">
    <property type="entry name" value="DTDP-D-GLUCOSE 4,6-DEHYDRATASE-RELATED"/>
    <property type="match status" value="1"/>
</dbReference>
<evidence type="ECO:0000256" key="1">
    <source>
        <dbReference type="ARBA" id="ARBA00007637"/>
    </source>
</evidence>
<evidence type="ECO:0000313" key="3">
    <source>
        <dbReference type="EMBL" id="KAK8054008.1"/>
    </source>
</evidence>
<dbReference type="Gene3D" id="3.40.50.720">
    <property type="entry name" value="NAD(P)-binding Rossmann-like Domain"/>
    <property type="match status" value="1"/>
</dbReference>
<accession>A0ABR1U576</accession>
<dbReference type="Proteomes" id="UP001446871">
    <property type="component" value="Unassembled WGS sequence"/>
</dbReference>
<dbReference type="InterPro" id="IPR036291">
    <property type="entry name" value="NAD(P)-bd_dom_sf"/>
</dbReference>
<gene>
    <name evidence="3" type="ORF">PG996_013309</name>
</gene>